<accession>A0A147B9M3</accession>
<keyword evidence="1" id="KW-0732">Signal</keyword>
<feature type="signal peptide" evidence="1">
    <location>
        <begin position="1"/>
        <end position="27"/>
    </location>
</feature>
<evidence type="ECO:0000256" key="1">
    <source>
        <dbReference type="SAM" id="SignalP"/>
    </source>
</evidence>
<evidence type="ECO:0000313" key="2">
    <source>
        <dbReference type="EMBL" id="JAR87489.1"/>
    </source>
</evidence>
<dbReference type="AlphaFoldDB" id="A0A147B9M3"/>
<protein>
    <submittedName>
        <fullName evidence="2">Uncharacterized protein</fullName>
    </submittedName>
</protein>
<feature type="chain" id="PRO_5007541859" evidence="1">
    <location>
        <begin position="28"/>
        <end position="201"/>
    </location>
</feature>
<reference evidence="2" key="1">
    <citation type="submission" date="2016-03" db="EMBL/GenBank/DDBJ databases">
        <title>Gut transcriptome analysis on engorged females of Ornithodoros mimon (Acari: Argasidae) and phylogenetic inferences of soft ticks.</title>
        <authorList>
            <person name="Landulfo G.A."/>
            <person name="Giovanni D."/>
            <person name="Carvalho E."/>
            <person name="Junqueira-de-Azevedo I."/>
            <person name="Patane J."/>
            <person name="Mendoca R."/>
            <person name="Barros-Battesti D."/>
        </authorList>
    </citation>
    <scope>NUCLEOTIDE SEQUENCE</scope>
    <source>
        <strain evidence="2">Females</strain>
        <tissue evidence="2">Gut</tissue>
    </source>
</reference>
<dbReference type="EMBL" id="GEIB01000367">
    <property type="protein sequence ID" value="JAR87489.1"/>
    <property type="molecule type" value="Transcribed_RNA"/>
</dbReference>
<name>A0A147B9M3_9ACAR</name>
<proteinExistence type="predicted"/>
<sequence length="201" mass="22694">VYVQRCGRNMSWTTFFVALFCVSGISSERYADLYMDTVLDIILPRTIGGENLASAPLDELVVNGTAAKITGQAFAFKRRGECGPSQWMDNADISLNCNITVRILQVVYNCENETQLLLVKINSTIPVHVTENTDHETTIGAKIPDVNQFIVYKGTTKHNECWNDVIAETARNSTFHFFTRQLWPVVESAFRETYLPYPDDV</sequence>
<organism evidence="2">
    <name type="scientific">Alectorobius mimon</name>
    <dbReference type="NCBI Taxonomy" id="360319"/>
    <lineage>
        <taxon>Eukaryota</taxon>
        <taxon>Metazoa</taxon>
        <taxon>Ecdysozoa</taxon>
        <taxon>Arthropoda</taxon>
        <taxon>Chelicerata</taxon>
        <taxon>Arachnida</taxon>
        <taxon>Acari</taxon>
        <taxon>Parasitiformes</taxon>
        <taxon>Ixodida</taxon>
        <taxon>Ixodoidea</taxon>
        <taxon>Argasidae</taxon>
        <taxon>Ornithodorinae</taxon>
        <taxon>Alectorobius</taxon>
    </lineage>
</organism>
<feature type="non-terminal residue" evidence="2">
    <location>
        <position position="1"/>
    </location>
</feature>